<evidence type="ECO:0000313" key="1">
    <source>
        <dbReference type="EMBL" id="TEB40550.1"/>
    </source>
</evidence>
<dbReference type="EMBL" id="QWDN01001177">
    <property type="protein sequence ID" value="TEB40550.1"/>
    <property type="molecule type" value="Genomic_DNA"/>
</dbReference>
<accession>A0A4Y7U283</accession>
<dbReference type="GO" id="GO:0004177">
    <property type="term" value="F:aminopeptidase activity"/>
    <property type="evidence" value="ECO:0007669"/>
    <property type="project" value="UniProtKB-KW"/>
</dbReference>
<keyword evidence="1" id="KW-0645">Protease</keyword>
<organism evidence="1 2">
    <name type="scientific">Flavobacterium circumlabens</name>
    <dbReference type="NCBI Taxonomy" id="2133765"/>
    <lineage>
        <taxon>Bacteria</taxon>
        <taxon>Pseudomonadati</taxon>
        <taxon>Bacteroidota</taxon>
        <taxon>Flavobacteriia</taxon>
        <taxon>Flavobacteriales</taxon>
        <taxon>Flavobacteriaceae</taxon>
        <taxon>Flavobacterium</taxon>
    </lineage>
</organism>
<keyword evidence="1" id="KW-0031">Aminopeptidase</keyword>
<keyword evidence="1" id="KW-0378">Hydrolase</keyword>
<feature type="non-terminal residue" evidence="1">
    <location>
        <position position="1"/>
    </location>
</feature>
<feature type="non-terminal residue" evidence="1">
    <location>
        <position position="100"/>
    </location>
</feature>
<gene>
    <name evidence="1" type="ORF">D0809_30040</name>
</gene>
<comment type="caution">
    <text evidence="1">The sequence shown here is derived from an EMBL/GenBank/DDBJ whole genome shotgun (WGS) entry which is preliminary data.</text>
</comment>
<name>A0A4Y7U283_9FLAO</name>
<sequence length="100" mass="11647">SDEFYRGFHLAGAEERGSTTIVNLTDSDDLPLDWERTEKNPDYIVIKLKQKLLPNQKIELHLTYVAKIPSNKFTEYGFDQNGGMNLKNWYLSPARFENHN</sequence>
<dbReference type="Proteomes" id="UP000298340">
    <property type="component" value="Unassembled WGS sequence"/>
</dbReference>
<proteinExistence type="predicted"/>
<dbReference type="AlphaFoldDB" id="A0A4Y7U283"/>
<reference evidence="1 2" key="1">
    <citation type="journal article" date="2018" name="Syst. Appl. Microbiol.">
        <title>Flavobacterium circumlabens sp. nov. and Flavobacterium cupreum sp. nov., two psychrotrophic species isolated from Antarctic environmental samples.</title>
        <authorList>
            <person name="Kralova S."/>
            <person name="Busse H.J."/>
            <person name="Svec P."/>
            <person name="Maslanova I."/>
            <person name="Stankova E."/>
            <person name="Bartak M."/>
            <person name="Sedlacek I."/>
        </authorList>
    </citation>
    <scope>NUCLEOTIDE SEQUENCE [LARGE SCALE GENOMIC DNA]</scope>
    <source>
        <strain evidence="1 2">CCM 8828</strain>
    </source>
</reference>
<evidence type="ECO:0000313" key="2">
    <source>
        <dbReference type="Proteomes" id="UP000298340"/>
    </source>
</evidence>
<protein>
    <submittedName>
        <fullName evidence="1">Aminopeptidase</fullName>
    </submittedName>
</protein>